<dbReference type="Proteomes" id="UP000028411">
    <property type="component" value="Unassembled WGS sequence"/>
</dbReference>
<accession>A0A081RFX6</accession>
<evidence type="ECO:0000313" key="2">
    <source>
        <dbReference type="EMBL" id="KEQ54099.1"/>
    </source>
</evidence>
<keyword evidence="1" id="KW-0812">Transmembrane</keyword>
<comment type="caution">
    <text evidence="2">The sequence shown here is derived from an EMBL/GenBank/DDBJ whole genome shotgun (WGS) entry which is preliminary data.</text>
</comment>
<reference evidence="2 3" key="1">
    <citation type="submission" date="2014-02" db="EMBL/GenBank/DDBJ databases">
        <title>Whole genome sequence of Sphingobium chlorophenolicum NBRC 16172.</title>
        <authorList>
            <person name="Gan H.M."/>
            <person name="Gan H.Y."/>
            <person name="Chew T.H."/>
            <person name="Savka M.A."/>
        </authorList>
    </citation>
    <scope>NUCLEOTIDE SEQUENCE [LARGE SCALE GENOMIC DNA]</scope>
    <source>
        <strain evidence="2 3">NBRC 16172</strain>
    </source>
</reference>
<keyword evidence="1" id="KW-0472">Membrane</keyword>
<evidence type="ECO:0000256" key="1">
    <source>
        <dbReference type="SAM" id="Phobius"/>
    </source>
</evidence>
<feature type="transmembrane region" description="Helical" evidence="1">
    <location>
        <begin position="6"/>
        <end position="26"/>
    </location>
</feature>
<evidence type="ECO:0000313" key="3">
    <source>
        <dbReference type="Proteomes" id="UP000028411"/>
    </source>
</evidence>
<dbReference type="EMBL" id="JFHR01000014">
    <property type="protein sequence ID" value="KEQ54099.1"/>
    <property type="molecule type" value="Genomic_DNA"/>
</dbReference>
<organism evidence="2 3">
    <name type="scientific">Sphingobium chlorophenolicum</name>
    <dbReference type="NCBI Taxonomy" id="46429"/>
    <lineage>
        <taxon>Bacteria</taxon>
        <taxon>Pseudomonadati</taxon>
        <taxon>Pseudomonadota</taxon>
        <taxon>Alphaproteobacteria</taxon>
        <taxon>Sphingomonadales</taxon>
        <taxon>Sphingomonadaceae</taxon>
        <taxon>Sphingobium</taxon>
    </lineage>
</organism>
<gene>
    <name evidence="2" type="ORF">BV95_01593</name>
</gene>
<sequence length="34" mass="3595">MIATFYPTLVVIALSAFTAVLLGVSVQDALTRGR</sequence>
<name>A0A081RFX6_SPHCR</name>
<protein>
    <submittedName>
        <fullName evidence="2">Uncharacterized protein</fullName>
    </submittedName>
</protein>
<keyword evidence="1" id="KW-1133">Transmembrane helix</keyword>
<dbReference type="AlphaFoldDB" id="A0A081RFX6"/>
<proteinExistence type="predicted"/>